<evidence type="ECO:0000256" key="3">
    <source>
        <dbReference type="ARBA" id="ARBA00022452"/>
    </source>
</evidence>
<keyword evidence="3 11" id="KW-1134">Transmembrane beta strand</keyword>
<keyword evidence="10 11" id="KW-0998">Cell outer membrane</keyword>
<dbReference type="InterPro" id="IPR039426">
    <property type="entry name" value="TonB-dep_rcpt-like"/>
</dbReference>
<evidence type="ECO:0000256" key="7">
    <source>
        <dbReference type="ARBA" id="ARBA00023004"/>
    </source>
</evidence>
<evidence type="ECO:0000259" key="12">
    <source>
        <dbReference type="Pfam" id="PF07715"/>
    </source>
</evidence>
<evidence type="ECO:0000256" key="10">
    <source>
        <dbReference type="ARBA" id="ARBA00023237"/>
    </source>
</evidence>
<dbReference type="Gene3D" id="2.170.130.10">
    <property type="entry name" value="TonB-dependent receptor, plug domain"/>
    <property type="match status" value="1"/>
</dbReference>
<evidence type="ECO:0000256" key="5">
    <source>
        <dbReference type="ARBA" id="ARBA00022692"/>
    </source>
</evidence>
<evidence type="ECO:0000256" key="9">
    <source>
        <dbReference type="ARBA" id="ARBA00023136"/>
    </source>
</evidence>
<dbReference type="Gene3D" id="2.60.40.1120">
    <property type="entry name" value="Carboxypeptidase-like, regulatory domain"/>
    <property type="match status" value="1"/>
</dbReference>
<evidence type="ECO:0000313" key="14">
    <source>
        <dbReference type="Proteomes" id="UP000315827"/>
    </source>
</evidence>
<name>A0A5C6KDI8_PARDI</name>
<evidence type="ECO:0000256" key="11">
    <source>
        <dbReference type="PROSITE-ProRule" id="PRU01360"/>
    </source>
</evidence>
<dbReference type="GO" id="GO:0009279">
    <property type="term" value="C:cell outer membrane"/>
    <property type="evidence" value="ECO:0007669"/>
    <property type="project" value="UniProtKB-SubCell"/>
</dbReference>
<dbReference type="InterPro" id="IPR036942">
    <property type="entry name" value="Beta-barrel_TonB_sf"/>
</dbReference>
<dbReference type="NCBIfam" id="TIGR04056">
    <property type="entry name" value="OMP_RagA_SusC"/>
    <property type="match status" value="1"/>
</dbReference>
<dbReference type="InterPro" id="IPR023996">
    <property type="entry name" value="TonB-dep_OMP_SusC/RagA"/>
</dbReference>
<dbReference type="Pfam" id="PF07715">
    <property type="entry name" value="Plug"/>
    <property type="match status" value="1"/>
</dbReference>
<dbReference type="PANTHER" id="PTHR32552:SF68">
    <property type="entry name" value="FERRICHROME OUTER MEMBRANE TRANSPORTER_PHAGE RECEPTOR"/>
    <property type="match status" value="1"/>
</dbReference>
<evidence type="ECO:0000256" key="1">
    <source>
        <dbReference type="ARBA" id="ARBA00004571"/>
    </source>
</evidence>
<keyword evidence="5 11" id="KW-0812">Transmembrane</keyword>
<dbReference type="InterPro" id="IPR012910">
    <property type="entry name" value="Plug_dom"/>
</dbReference>
<proteinExistence type="inferred from homology"/>
<dbReference type="PROSITE" id="PS52016">
    <property type="entry name" value="TONB_DEPENDENT_REC_3"/>
    <property type="match status" value="1"/>
</dbReference>
<keyword evidence="8" id="KW-0406">Ion transport</keyword>
<dbReference type="Proteomes" id="UP000315827">
    <property type="component" value="Unassembled WGS sequence"/>
</dbReference>
<sequence>MKNGVKKGGKDFSIRNRLVIKCLLCSLALGVPLSILSSETAYEVYGIQQSRKISGSVTDSKGEPIIGANILIKGSENGTVTDLDGMFTLDISGNNVILIISYIGYNTIEYPVKNNQVIRIELQEDTRNLEEVIVTALGISKSERALNYSAAQLSSEDINEVRSGNPISALTGKVAGLDITGNKRSGSGKIVLRGVGEIASGSTNKPLYVIDGVPVDNSNRTTASPFGGIDYGDVLSNINTDDIESISVLKGPSAAALYGSKASRGAILITTKSGVADQGIGVEFNSNTSILMPYAGLNQYQQSYGTGQGGNYPKSRADAMAWSLDSWGAKLDPSVTSIFLDGSEQKYVSRYHPMDFYTNGMSTSNTLSIMGGNKKAAFRASYGNEYYKDITPAFKYMKHNFNIRANGELTSRLSYDLKVNFNVSNANQRPQSGHGIFNPTTILPIIGADTDLKKMEIMGRDISTGGLINNWDGALNPYYVMYQYKNNDQMYRGITSASVSYKLLKNLKLTFRQGLEMSDFNTSELIPVGSKFWTTYAGRYGSMDKGGLGKTNSKFLQVNSDFFAEYNKSIQDFTIDAMFGGNYWSQKTRDMSIQAADFIAEGLYSPSNAKNQKSSYMIYNKKMWGMYGSLDLSYKRFLYLTFTARNDWSSTLPQKNNSYFYPSIGGSFIFSEIIDLPEWFSFGKLRGSWAQVGSDTDMYKLDMYYGLYPGGYPTDYGTEVYPGNIDTNQLPPLDLKPMITKSTEFGLDVRFLNDRLGLDFAYYDNTTSDQIIQVPIPASSGFSSRLMNAGSVSNRGIEITLSATPIQRKDLSWNLSLSLAHNKSKVNKLHESLQSIQMYFCEAMSVMAIEGEPYGIMYGSDYLYDESGNIKRDAEGYPLYDTSYNSNLGSAIPKVILGLSSSINYKDFYLNFTIDSRIGHKYYSKTSRWLYEHGNHINTAKARDEYYASGKTGLDPLKLGKIQSVVASENVYDGSFIRMKEIAIGYKIPKKFAEKLWLKSANVSFVASNPFFIWRGSDFCDPTFSLNSTVGMEGIENGGEPAIRSLGINLNLKF</sequence>
<organism evidence="13 14">
    <name type="scientific">Parabacteroides distasonis</name>
    <dbReference type="NCBI Taxonomy" id="823"/>
    <lineage>
        <taxon>Bacteria</taxon>
        <taxon>Pseudomonadati</taxon>
        <taxon>Bacteroidota</taxon>
        <taxon>Bacteroidia</taxon>
        <taxon>Bacteroidales</taxon>
        <taxon>Tannerellaceae</taxon>
        <taxon>Parabacteroides</taxon>
    </lineage>
</organism>
<protein>
    <submittedName>
        <fullName evidence="13">SusC/RagA family TonB-linked outer membrane protein</fullName>
    </submittedName>
</protein>
<dbReference type="InterPro" id="IPR037066">
    <property type="entry name" value="Plug_dom_sf"/>
</dbReference>
<comment type="similarity">
    <text evidence="11">Belongs to the TonB-dependent receptor family.</text>
</comment>
<keyword evidence="9 11" id="KW-0472">Membrane</keyword>
<feature type="domain" description="TonB-dependent receptor plug" evidence="12">
    <location>
        <begin position="145"/>
        <end position="265"/>
    </location>
</feature>
<evidence type="ECO:0000256" key="4">
    <source>
        <dbReference type="ARBA" id="ARBA00022496"/>
    </source>
</evidence>
<dbReference type="PANTHER" id="PTHR32552">
    <property type="entry name" value="FERRICHROME IRON RECEPTOR-RELATED"/>
    <property type="match status" value="1"/>
</dbReference>
<dbReference type="Pfam" id="PF13715">
    <property type="entry name" value="CarbopepD_reg_2"/>
    <property type="match status" value="1"/>
</dbReference>
<dbReference type="Gene3D" id="2.40.170.20">
    <property type="entry name" value="TonB-dependent receptor, beta-barrel domain"/>
    <property type="match status" value="1"/>
</dbReference>
<keyword evidence="2 11" id="KW-0813">Transport</keyword>
<evidence type="ECO:0000256" key="2">
    <source>
        <dbReference type="ARBA" id="ARBA00022448"/>
    </source>
</evidence>
<dbReference type="AlphaFoldDB" id="A0A5C6KDI8"/>
<dbReference type="RefSeq" id="WP_146375746.1">
    <property type="nucleotide sequence ID" value="NZ_VOHW01000009.1"/>
</dbReference>
<dbReference type="EMBL" id="VOHW01000009">
    <property type="protein sequence ID" value="TWV60406.1"/>
    <property type="molecule type" value="Genomic_DNA"/>
</dbReference>
<keyword evidence="6" id="KW-0732">Signal</keyword>
<gene>
    <name evidence="13" type="ORF">FSA05_14125</name>
</gene>
<evidence type="ECO:0000256" key="8">
    <source>
        <dbReference type="ARBA" id="ARBA00023065"/>
    </source>
</evidence>
<dbReference type="NCBIfam" id="TIGR04057">
    <property type="entry name" value="SusC_RagA_signa"/>
    <property type="match status" value="1"/>
</dbReference>
<dbReference type="InterPro" id="IPR008969">
    <property type="entry name" value="CarboxyPept-like_regulatory"/>
</dbReference>
<dbReference type="FunFam" id="2.60.40.1120:FF:000003">
    <property type="entry name" value="Outer membrane protein Omp121"/>
    <property type="match status" value="1"/>
</dbReference>
<evidence type="ECO:0000313" key="13">
    <source>
        <dbReference type="EMBL" id="TWV60406.1"/>
    </source>
</evidence>
<comment type="caution">
    <text evidence="13">The sequence shown here is derived from an EMBL/GenBank/DDBJ whole genome shotgun (WGS) entry which is preliminary data.</text>
</comment>
<evidence type="ECO:0000256" key="6">
    <source>
        <dbReference type="ARBA" id="ARBA00022729"/>
    </source>
</evidence>
<dbReference type="GO" id="GO:0015344">
    <property type="term" value="F:siderophore uptake transmembrane transporter activity"/>
    <property type="evidence" value="ECO:0007669"/>
    <property type="project" value="TreeGrafter"/>
</dbReference>
<dbReference type="SUPFAM" id="SSF49464">
    <property type="entry name" value="Carboxypeptidase regulatory domain-like"/>
    <property type="match status" value="1"/>
</dbReference>
<dbReference type="InterPro" id="IPR023997">
    <property type="entry name" value="TonB-dep_OMP_SusC/RagA_CS"/>
</dbReference>
<comment type="subcellular location">
    <subcellularLocation>
        <location evidence="1 11">Cell outer membrane</location>
        <topology evidence="1 11">Multi-pass membrane protein</topology>
    </subcellularLocation>
</comment>
<keyword evidence="7" id="KW-0408">Iron</keyword>
<accession>A0A5C6KDI8</accession>
<reference evidence="13 14" key="1">
    <citation type="submission" date="2019-07" db="EMBL/GenBank/DDBJ databases">
        <title>Genome sequencing of Parabacteroides distasonis iSURF_7.</title>
        <authorList>
            <person name="Degefu H.N."/>
            <person name="Ruoff K.L."/>
            <person name="Price C.E."/>
            <person name="Valls R.A."/>
            <person name="O'Toole G.A."/>
        </authorList>
    </citation>
    <scope>NUCLEOTIDE SEQUENCE [LARGE SCALE GENOMIC DNA]</scope>
    <source>
        <strain evidence="13 14">CFPLTA003_1B</strain>
    </source>
</reference>
<keyword evidence="4" id="KW-0410">Iron transport</keyword>
<dbReference type="SUPFAM" id="SSF56935">
    <property type="entry name" value="Porins"/>
    <property type="match status" value="1"/>
</dbReference>